<dbReference type="Proteomes" id="UP000199076">
    <property type="component" value="Unassembled WGS sequence"/>
</dbReference>
<proteinExistence type="predicted"/>
<accession>A0A1G7J8R5</accession>
<evidence type="ECO:0000256" key="1">
    <source>
        <dbReference type="SAM" id="MobiDB-lite"/>
    </source>
</evidence>
<feature type="domain" description="TRAM" evidence="2">
    <location>
        <begin position="102"/>
        <end position="161"/>
    </location>
</feature>
<organism evidence="3 4">
    <name type="scientific">Halorientalis regularis</name>
    <dbReference type="NCBI Taxonomy" id="660518"/>
    <lineage>
        <taxon>Archaea</taxon>
        <taxon>Methanobacteriati</taxon>
        <taxon>Methanobacteriota</taxon>
        <taxon>Stenosarchaea group</taxon>
        <taxon>Halobacteria</taxon>
        <taxon>Halobacteriales</taxon>
        <taxon>Haloarculaceae</taxon>
        <taxon>Halorientalis</taxon>
    </lineage>
</organism>
<dbReference type="PROSITE" id="PS50926">
    <property type="entry name" value="TRAM"/>
    <property type="match status" value="1"/>
</dbReference>
<feature type="region of interest" description="Disordered" evidence="1">
    <location>
        <begin position="83"/>
        <end position="106"/>
    </location>
</feature>
<dbReference type="AlphaFoldDB" id="A0A1G7J8R5"/>
<gene>
    <name evidence="3" type="ORF">SAMN05216218_104242</name>
</gene>
<dbReference type="InterPro" id="IPR012340">
    <property type="entry name" value="NA-bd_OB-fold"/>
</dbReference>
<feature type="compositionally biased region" description="Acidic residues" evidence="1">
    <location>
        <begin position="83"/>
        <end position="93"/>
    </location>
</feature>
<sequence>MGRRWTEGGASVRGRVTGKFFTIGLPHAHGGLTLEISDKLLCLFSAEVERSEDGYVIEVPQRELDTGSVEAGDTYRVALIESEREEVSEDEPETPSSEPQPPVEAGEIRYVEIEDIGKQGDGIARVERGYVIIVPGAEIGERVKVEITEVKSNFAVGEIIEEDI</sequence>
<reference evidence="4" key="1">
    <citation type="submission" date="2016-10" db="EMBL/GenBank/DDBJ databases">
        <authorList>
            <person name="Varghese N."/>
            <person name="Submissions S."/>
        </authorList>
    </citation>
    <scope>NUCLEOTIDE SEQUENCE [LARGE SCALE GENOMIC DNA]</scope>
    <source>
        <strain evidence="4">IBRC-M 10760</strain>
    </source>
</reference>
<name>A0A1G7J8R5_9EURY</name>
<dbReference type="Pfam" id="PF01938">
    <property type="entry name" value="TRAM"/>
    <property type="match status" value="1"/>
</dbReference>
<dbReference type="SUPFAM" id="SSF50249">
    <property type="entry name" value="Nucleic acid-binding proteins"/>
    <property type="match status" value="1"/>
</dbReference>
<protein>
    <submittedName>
        <fullName evidence="3">Predicted RNA-binding protein, contains TRAM domain</fullName>
    </submittedName>
</protein>
<evidence type="ECO:0000313" key="3">
    <source>
        <dbReference type="EMBL" id="SDF21174.1"/>
    </source>
</evidence>
<dbReference type="STRING" id="660518.SAMN05216218_104242"/>
<dbReference type="EMBL" id="FNBK01000004">
    <property type="protein sequence ID" value="SDF21174.1"/>
    <property type="molecule type" value="Genomic_DNA"/>
</dbReference>
<evidence type="ECO:0000259" key="2">
    <source>
        <dbReference type="PROSITE" id="PS50926"/>
    </source>
</evidence>
<keyword evidence="4" id="KW-1185">Reference proteome</keyword>
<dbReference type="Gene3D" id="2.40.50.140">
    <property type="entry name" value="Nucleic acid-binding proteins"/>
    <property type="match status" value="1"/>
</dbReference>
<dbReference type="InterPro" id="IPR002792">
    <property type="entry name" value="TRAM_dom"/>
</dbReference>
<evidence type="ECO:0000313" key="4">
    <source>
        <dbReference type="Proteomes" id="UP000199076"/>
    </source>
</evidence>